<dbReference type="Proteomes" id="UP000757435">
    <property type="component" value="Unassembled WGS sequence"/>
</dbReference>
<gene>
    <name evidence="1" type="ORF">KME15_13830</name>
</gene>
<dbReference type="EMBL" id="JAHHHD010000014">
    <property type="protein sequence ID" value="MBW4659752.1"/>
    <property type="molecule type" value="Genomic_DNA"/>
</dbReference>
<accession>A0A951UMU6</accession>
<organism evidence="1 2">
    <name type="scientific">Drouetiella hepatica Uher 2000/2452</name>
    <dbReference type="NCBI Taxonomy" id="904376"/>
    <lineage>
        <taxon>Bacteria</taxon>
        <taxon>Bacillati</taxon>
        <taxon>Cyanobacteriota</taxon>
        <taxon>Cyanophyceae</taxon>
        <taxon>Oculatellales</taxon>
        <taxon>Oculatellaceae</taxon>
        <taxon>Drouetiella</taxon>
    </lineage>
</organism>
<reference evidence="1" key="2">
    <citation type="journal article" date="2022" name="Microbiol. Resour. Announc.">
        <title>Metagenome Sequencing to Explore Phylogenomics of Terrestrial Cyanobacteria.</title>
        <authorList>
            <person name="Ward R.D."/>
            <person name="Stajich J.E."/>
            <person name="Johansen J.R."/>
            <person name="Huntemann M."/>
            <person name="Clum A."/>
            <person name="Foster B."/>
            <person name="Foster B."/>
            <person name="Roux S."/>
            <person name="Palaniappan K."/>
            <person name="Varghese N."/>
            <person name="Mukherjee S."/>
            <person name="Reddy T.B.K."/>
            <person name="Daum C."/>
            <person name="Copeland A."/>
            <person name="Chen I.A."/>
            <person name="Ivanova N.N."/>
            <person name="Kyrpides N.C."/>
            <person name="Shapiro N."/>
            <person name="Eloe-Fadrosh E.A."/>
            <person name="Pietrasiak N."/>
        </authorList>
    </citation>
    <scope>NUCLEOTIDE SEQUENCE</scope>
    <source>
        <strain evidence="1">UHER 2000/2452</strain>
    </source>
</reference>
<proteinExistence type="predicted"/>
<reference evidence="1" key="1">
    <citation type="submission" date="2021-05" db="EMBL/GenBank/DDBJ databases">
        <authorList>
            <person name="Pietrasiak N."/>
            <person name="Ward R."/>
            <person name="Stajich J.E."/>
            <person name="Kurbessoian T."/>
        </authorList>
    </citation>
    <scope>NUCLEOTIDE SEQUENCE</scope>
    <source>
        <strain evidence="1">UHER 2000/2452</strain>
    </source>
</reference>
<dbReference type="AlphaFoldDB" id="A0A951UMU6"/>
<name>A0A951UMU6_9CYAN</name>
<sequence length="253" mass="27998">MSSSNYYWSRRLVRGFGKMWFLIIPQEANSSGGGASLLGSVVNEMSGGLFPGGAGFTIIGKDFPEPNHLTTTQLLLKAIESHRKELKLADDEQIVVEVKYPDLNVVFEKSDALKSSVGNFPSLPVSFSIDYSRMEKISIQFGANTRKLFIPTGYLSRLKDFVGGDDSQITTDISIDKETIVHQILLTDRYSVTFESASAFDSNFEAAANLGNMLNAGRILFDIEQTEKKQVTVTVNDGSEYLIALKDIDWDDL</sequence>
<evidence type="ECO:0000313" key="2">
    <source>
        <dbReference type="Proteomes" id="UP000757435"/>
    </source>
</evidence>
<comment type="caution">
    <text evidence="1">The sequence shown here is derived from an EMBL/GenBank/DDBJ whole genome shotgun (WGS) entry which is preliminary data.</text>
</comment>
<protein>
    <submittedName>
        <fullName evidence="1">Uncharacterized protein</fullName>
    </submittedName>
</protein>
<evidence type="ECO:0000313" key="1">
    <source>
        <dbReference type="EMBL" id="MBW4659752.1"/>
    </source>
</evidence>